<name>A0A3B0PKT8_9BACT</name>
<feature type="non-terminal residue" evidence="1">
    <location>
        <position position="171"/>
    </location>
</feature>
<sequence length="171" mass="19979">MGSIISIDRSNSTHLEAIKGTRLEILNRIIEIAPNKEQLEKELKNDVLNENHILFKIADAVSGKDNKKRFNLSFASKFCAYASKIILGKVKYPKYDSVVSHNLFYYYNKYVDENSNKNENTYKINSAVKKIDEYINKYLLYTNDINNIVEKVQINNEFSDFNIEDLDHIIW</sequence>
<evidence type="ECO:0000313" key="2">
    <source>
        <dbReference type="Proteomes" id="UP000257559"/>
    </source>
</evidence>
<dbReference type="AlphaFoldDB" id="A0A3B0PKT8"/>
<reference evidence="2" key="1">
    <citation type="submission" date="2018-06" db="EMBL/GenBank/DDBJ databases">
        <authorList>
            <consortium name="Pathogen Informatics"/>
        </authorList>
    </citation>
    <scope>NUCLEOTIDE SEQUENCE [LARGE SCALE GENOMIC DNA]</scope>
    <source>
        <strain evidence="2">NCTC10132</strain>
    </source>
</reference>
<evidence type="ECO:0000313" key="1">
    <source>
        <dbReference type="EMBL" id="SYV97269.1"/>
    </source>
</evidence>
<proteinExistence type="predicted"/>
<protein>
    <submittedName>
        <fullName evidence="1">Uncharacterized protein</fullName>
    </submittedName>
</protein>
<gene>
    <name evidence="1" type="primary">MCYN0370</name>
    <name evidence="1" type="ORF">NCTC10132_00629</name>
</gene>
<keyword evidence="2" id="KW-1185">Reference proteome</keyword>
<dbReference type="KEGG" id="medw:NCTC10132_00629"/>
<organism evidence="1 2">
    <name type="scientific">Mycoplasmopsis edwardii</name>
    <dbReference type="NCBI Taxonomy" id="53558"/>
    <lineage>
        <taxon>Bacteria</taxon>
        <taxon>Bacillati</taxon>
        <taxon>Mycoplasmatota</taxon>
        <taxon>Mycoplasmoidales</taxon>
        <taxon>Metamycoplasmataceae</taxon>
        <taxon>Mycoplasmopsis</taxon>
    </lineage>
</organism>
<dbReference type="Proteomes" id="UP000257559">
    <property type="component" value="Chromosome"/>
</dbReference>
<dbReference type="EMBL" id="LS991951">
    <property type="protein sequence ID" value="SYV97269.1"/>
    <property type="molecule type" value="Genomic_DNA"/>
</dbReference>
<accession>A0A3B0PKT8</accession>